<proteinExistence type="predicted"/>
<reference evidence="2 3" key="1">
    <citation type="submission" date="2015-07" db="EMBL/GenBank/DDBJ databases">
        <title>Genome sequencing of Kibdelosporangium phytohabitans.</title>
        <authorList>
            <person name="Qin S."/>
            <person name="Xing K."/>
        </authorList>
    </citation>
    <scope>NUCLEOTIDE SEQUENCE [LARGE SCALE GENOMIC DNA]</scope>
    <source>
        <strain evidence="2 3">KLBMP1111</strain>
    </source>
</reference>
<keyword evidence="3" id="KW-1185">Reference proteome</keyword>
<evidence type="ECO:0000313" key="3">
    <source>
        <dbReference type="Proteomes" id="UP000063699"/>
    </source>
</evidence>
<protein>
    <submittedName>
        <fullName evidence="2">Uncharacterized protein</fullName>
    </submittedName>
</protein>
<organism evidence="2 3">
    <name type="scientific">Kibdelosporangium phytohabitans</name>
    <dbReference type="NCBI Taxonomy" id="860235"/>
    <lineage>
        <taxon>Bacteria</taxon>
        <taxon>Bacillati</taxon>
        <taxon>Actinomycetota</taxon>
        <taxon>Actinomycetes</taxon>
        <taxon>Pseudonocardiales</taxon>
        <taxon>Pseudonocardiaceae</taxon>
        <taxon>Kibdelosporangium</taxon>
    </lineage>
</organism>
<gene>
    <name evidence="2" type="ORF">AOZ06_16320</name>
</gene>
<evidence type="ECO:0000313" key="2">
    <source>
        <dbReference type="EMBL" id="ALG08267.1"/>
    </source>
</evidence>
<dbReference type="KEGG" id="kphy:AOZ06_16320"/>
<evidence type="ECO:0000256" key="1">
    <source>
        <dbReference type="SAM" id="MobiDB-lite"/>
    </source>
</evidence>
<dbReference type="Proteomes" id="UP000063699">
    <property type="component" value="Chromosome"/>
</dbReference>
<dbReference type="EMBL" id="CP012752">
    <property type="protein sequence ID" value="ALG08267.1"/>
    <property type="molecule type" value="Genomic_DNA"/>
</dbReference>
<accession>A0A0N9I1G6</accession>
<name>A0A0N9I1G6_9PSEU</name>
<sequence length="60" mass="6309">MRRADRAATVAGMVIVSGTITTVLPTESAESKPETPGTCGSTPRRRTAAQEVRPILAEGR</sequence>
<dbReference type="AlphaFoldDB" id="A0A0N9I1G6"/>
<feature type="region of interest" description="Disordered" evidence="1">
    <location>
        <begin position="26"/>
        <end position="60"/>
    </location>
</feature>